<sequence length="290" mass="33316">MNCNIKVVRRVWSYFLSIFGIYQWVGMEYSRFHYWRSINTDKSLMGVVRSNMPGIICWIIWKAYANNVWGSDSVISNADQIITMIKMYLQNWVVSLTSGKLRSIGSVLIEEKLVPRGYKIKGFKLQIIKWQRPRMKWKMNIDACYLSGRAGGGAIVRDGMGRLASAISFPLLAQSPVDAELQAIFFAVKWAAANGFEDMCVETDSLEALRYIEGKSGRRWENELQAISDIRIRKAIGFGHVLREGNWAAHYLAQEWVDQIKIYNGLDQLPILVKKAYWADFYGIPSFRDS</sequence>
<evidence type="ECO:0000313" key="3">
    <source>
        <dbReference type="EMBL" id="CAH9130365.1"/>
    </source>
</evidence>
<reference evidence="3" key="1">
    <citation type="submission" date="2022-07" db="EMBL/GenBank/DDBJ databases">
        <authorList>
            <person name="Macas J."/>
            <person name="Novak P."/>
            <person name="Neumann P."/>
        </authorList>
    </citation>
    <scope>NUCLEOTIDE SEQUENCE</scope>
</reference>
<dbReference type="InterPro" id="IPR012337">
    <property type="entry name" value="RNaseH-like_sf"/>
</dbReference>
<dbReference type="Proteomes" id="UP001152523">
    <property type="component" value="Unassembled WGS sequence"/>
</dbReference>
<comment type="caution">
    <text evidence="3">The sequence shown here is derived from an EMBL/GenBank/DDBJ whole genome shotgun (WGS) entry which is preliminary data.</text>
</comment>
<dbReference type="Gene3D" id="3.30.420.10">
    <property type="entry name" value="Ribonuclease H-like superfamily/Ribonuclease H"/>
    <property type="match status" value="1"/>
</dbReference>
<dbReference type="EMBL" id="CAMAPF010000960">
    <property type="protein sequence ID" value="CAH9130365.1"/>
    <property type="molecule type" value="Genomic_DNA"/>
</dbReference>
<dbReference type="Pfam" id="PF13456">
    <property type="entry name" value="RVT_3"/>
    <property type="match status" value="1"/>
</dbReference>
<evidence type="ECO:0000259" key="1">
    <source>
        <dbReference type="Pfam" id="PF13456"/>
    </source>
</evidence>
<evidence type="ECO:0000313" key="4">
    <source>
        <dbReference type="Proteomes" id="UP001152523"/>
    </source>
</evidence>
<dbReference type="CDD" id="cd06222">
    <property type="entry name" value="RNase_H_like"/>
    <property type="match status" value="1"/>
</dbReference>
<dbReference type="PANTHER" id="PTHR47723:SF19">
    <property type="entry name" value="POLYNUCLEOTIDYL TRANSFERASE, RIBONUCLEASE H-LIKE SUPERFAMILY PROTEIN"/>
    <property type="match status" value="1"/>
</dbReference>
<dbReference type="GO" id="GO:0003676">
    <property type="term" value="F:nucleic acid binding"/>
    <property type="evidence" value="ECO:0007669"/>
    <property type="project" value="InterPro"/>
</dbReference>
<accession>A0AAV0F4C6</accession>
<name>A0AAV0F4C6_9ASTE</name>
<dbReference type="InterPro" id="IPR036397">
    <property type="entry name" value="RNaseH_sf"/>
</dbReference>
<dbReference type="InterPro" id="IPR044730">
    <property type="entry name" value="RNase_H-like_dom_plant"/>
</dbReference>
<organism evidence="3 4">
    <name type="scientific">Cuscuta epithymum</name>
    <dbReference type="NCBI Taxonomy" id="186058"/>
    <lineage>
        <taxon>Eukaryota</taxon>
        <taxon>Viridiplantae</taxon>
        <taxon>Streptophyta</taxon>
        <taxon>Embryophyta</taxon>
        <taxon>Tracheophyta</taxon>
        <taxon>Spermatophyta</taxon>
        <taxon>Magnoliopsida</taxon>
        <taxon>eudicotyledons</taxon>
        <taxon>Gunneridae</taxon>
        <taxon>Pentapetalae</taxon>
        <taxon>asterids</taxon>
        <taxon>lamiids</taxon>
        <taxon>Solanales</taxon>
        <taxon>Convolvulaceae</taxon>
        <taxon>Cuscuteae</taxon>
        <taxon>Cuscuta</taxon>
        <taxon>Cuscuta subgen. Cuscuta</taxon>
    </lineage>
</organism>
<proteinExistence type="predicted"/>
<dbReference type="SUPFAM" id="SSF53098">
    <property type="entry name" value="Ribonuclease H-like"/>
    <property type="match status" value="1"/>
</dbReference>
<protein>
    <recommendedName>
        <fullName evidence="1">RNase H type-1 domain-containing protein</fullName>
    </recommendedName>
</protein>
<dbReference type="InterPro" id="IPR002156">
    <property type="entry name" value="RNaseH_domain"/>
</dbReference>
<dbReference type="EMBL" id="CAMAPF010000042">
    <property type="protein sequence ID" value="CAH9083265.1"/>
    <property type="molecule type" value="Genomic_DNA"/>
</dbReference>
<dbReference type="InterPro" id="IPR053151">
    <property type="entry name" value="RNase_H-like"/>
</dbReference>
<dbReference type="AlphaFoldDB" id="A0AAV0F4C6"/>
<evidence type="ECO:0000313" key="2">
    <source>
        <dbReference type="EMBL" id="CAH9083265.1"/>
    </source>
</evidence>
<gene>
    <name evidence="3" type="ORF">CEPIT_LOCUS30570</name>
    <name evidence="2" type="ORF">CEPIT_LOCUS8468</name>
</gene>
<keyword evidence="4" id="KW-1185">Reference proteome</keyword>
<dbReference type="GO" id="GO:0004523">
    <property type="term" value="F:RNA-DNA hybrid ribonuclease activity"/>
    <property type="evidence" value="ECO:0007669"/>
    <property type="project" value="InterPro"/>
</dbReference>
<dbReference type="PANTHER" id="PTHR47723">
    <property type="entry name" value="OS05G0353850 PROTEIN"/>
    <property type="match status" value="1"/>
</dbReference>
<feature type="domain" description="RNase H type-1" evidence="1">
    <location>
        <begin position="141"/>
        <end position="255"/>
    </location>
</feature>